<comment type="caution">
    <text evidence="7">The sequence shown here is derived from an EMBL/GenBank/DDBJ whole genome shotgun (WGS) entry which is preliminary data.</text>
</comment>
<protein>
    <recommendedName>
        <fullName evidence="9">UbiA family prenyltransferase</fullName>
    </recommendedName>
</protein>
<feature type="transmembrane region" description="Helical" evidence="6">
    <location>
        <begin position="209"/>
        <end position="229"/>
    </location>
</feature>
<feature type="region of interest" description="Disordered" evidence="5">
    <location>
        <begin position="1"/>
        <end position="25"/>
    </location>
</feature>
<dbReference type="GO" id="GO:0016020">
    <property type="term" value="C:membrane"/>
    <property type="evidence" value="ECO:0007669"/>
    <property type="project" value="UniProtKB-SubCell"/>
</dbReference>
<dbReference type="EMBL" id="SRRT01000002">
    <property type="protein sequence ID" value="TGN79595.1"/>
    <property type="molecule type" value="Genomic_DNA"/>
</dbReference>
<sequence>MRLPYVGRSGWTQQPFPAPPTRHQRSPVRPFRIVTRRAGPYDRRVVTPEQSTIPARKVSALAGSCHPGPLVVVTALTAALAVTAGQEPGRCLLTTGAVLTGQLSIGWCNDAFDARRDIATGRRGKPVADGAIEVREVWTAAWAALALCVPLSFANGWAAGAAHLTAVAAAWAYDLRLKATRWSWAPYAVSFAALPAFVTLGLPGRPWPAWWVLAAGALLGVGAHLGNVLPDIRGDLATGVRGWPQRLGPDRVRLLLPVPLVTASALLALGPAGQPGTRQLAALAGAGLIAVAGTVLGRRRERAAFAAAVAVAVLDVALLLSGGGLGTGAS</sequence>
<dbReference type="Pfam" id="PF01040">
    <property type="entry name" value="UbiA"/>
    <property type="match status" value="1"/>
</dbReference>
<evidence type="ECO:0000256" key="5">
    <source>
        <dbReference type="SAM" id="MobiDB-lite"/>
    </source>
</evidence>
<evidence type="ECO:0000256" key="2">
    <source>
        <dbReference type="ARBA" id="ARBA00022692"/>
    </source>
</evidence>
<dbReference type="Proteomes" id="UP000298159">
    <property type="component" value="Unassembled WGS sequence"/>
</dbReference>
<feature type="transmembrane region" description="Helical" evidence="6">
    <location>
        <begin position="279"/>
        <end position="296"/>
    </location>
</feature>
<dbReference type="Gene3D" id="1.10.357.140">
    <property type="entry name" value="UbiA prenyltransferase"/>
    <property type="match status" value="1"/>
</dbReference>
<organism evidence="7 8">
    <name type="scientific">Streptomyces bauhiniae</name>
    <dbReference type="NCBI Taxonomy" id="2340725"/>
    <lineage>
        <taxon>Bacteria</taxon>
        <taxon>Bacillati</taxon>
        <taxon>Actinomycetota</taxon>
        <taxon>Actinomycetes</taxon>
        <taxon>Kitasatosporales</taxon>
        <taxon>Streptomycetaceae</taxon>
        <taxon>Streptomyces</taxon>
    </lineage>
</organism>
<dbReference type="InterPro" id="IPR044878">
    <property type="entry name" value="UbiA_sf"/>
</dbReference>
<dbReference type="InterPro" id="IPR000537">
    <property type="entry name" value="UbiA_prenyltransferase"/>
</dbReference>
<keyword evidence="3 6" id="KW-1133">Transmembrane helix</keyword>
<proteinExistence type="predicted"/>
<dbReference type="AlphaFoldDB" id="A0A4Z1DCB9"/>
<dbReference type="GO" id="GO:0016765">
    <property type="term" value="F:transferase activity, transferring alkyl or aryl (other than methyl) groups"/>
    <property type="evidence" value="ECO:0007669"/>
    <property type="project" value="InterPro"/>
</dbReference>
<accession>A0A4Z1DCB9</accession>
<name>A0A4Z1DCB9_9ACTN</name>
<keyword evidence="8" id="KW-1185">Reference proteome</keyword>
<feature type="transmembrane region" description="Helical" evidence="6">
    <location>
        <begin position="184"/>
        <end position="203"/>
    </location>
</feature>
<feature type="transmembrane region" description="Helical" evidence="6">
    <location>
        <begin position="254"/>
        <end position="273"/>
    </location>
</feature>
<gene>
    <name evidence="7" type="ORF">E5083_08250</name>
</gene>
<feature type="transmembrane region" description="Helical" evidence="6">
    <location>
        <begin position="303"/>
        <end position="325"/>
    </location>
</feature>
<keyword evidence="4 6" id="KW-0472">Membrane</keyword>
<comment type="subcellular location">
    <subcellularLocation>
        <location evidence="1">Membrane</location>
        <topology evidence="1">Multi-pass membrane protein</topology>
    </subcellularLocation>
</comment>
<evidence type="ECO:0000256" key="6">
    <source>
        <dbReference type="SAM" id="Phobius"/>
    </source>
</evidence>
<evidence type="ECO:0000256" key="1">
    <source>
        <dbReference type="ARBA" id="ARBA00004141"/>
    </source>
</evidence>
<evidence type="ECO:0000256" key="4">
    <source>
        <dbReference type="ARBA" id="ARBA00023136"/>
    </source>
</evidence>
<evidence type="ECO:0000313" key="8">
    <source>
        <dbReference type="Proteomes" id="UP000298159"/>
    </source>
</evidence>
<evidence type="ECO:0000256" key="3">
    <source>
        <dbReference type="ARBA" id="ARBA00022989"/>
    </source>
</evidence>
<evidence type="ECO:0008006" key="9">
    <source>
        <dbReference type="Google" id="ProtNLM"/>
    </source>
</evidence>
<dbReference type="CDD" id="cd13956">
    <property type="entry name" value="PT_UbiA"/>
    <property type="match status" value="1"/>
</dbReference>
<reference evidence="7 8" key="1">
    <citation type="submission" date="2019-04" db="EMBL/GenBank/DDBJ databases">
        <title>Streptomyces sp. nov. Bv016 isolated from bark of Buahinia variegata.</title>
        <authorList>
            <person name="Kanchanasin P."/>
            <person name="Tanasupawat S."/>
            <person name="Yuki M."/>
            <person name="Kudo T."/>
        </authorList>
    </citation>
    <scope>NUCLEOTIDE SEQUENCE [LARGE SCALE GENOMIC DNA]</scope>
    <source>
        <strain evidence="7 8">Bv016</strain>
    </source>
</reference>
<evidence type="ECO:0000313" key="7">
    <source>
        <dbReference type="EMBL" id="TGN79595.1"/>
    </source>
</evidence>
<keyword evidence="2 6" id="KW-0812">Transmembrane</keyword>